<gene>
    <name evidence="3" type="ORF">Taro_007957</name>
</gene>
<dbReference type="InterPro" id="IPR029063">
    <property type="entry name" value="SAM-dependent_MTases_sf"/>
</dbReference>
<feature type="region of interest" description="Disordered" evidence="1">
    <location>
        <begin position="1"/>
        <end position="38"/>
    </location>
</feature>
<dbReference type="EMBL" id="NMUH01000256">
    <property type="protein sequence ID" value="MQL75570.1"/>
    <property type="molecule type" value="Genomic_DNA"/>
</dbReference>
<dbReference type="PANTHER" id="PTHR44575:SF2">
    <property type="entry name" value="OS01G0589200 PROTEIN"/>
    <property type="match status" value="1"/>
</dbReference>
<proteinExistence type="predicted"/>
<evidence type="ECO:0000259" key="2">
    <source>
        <dbReference type="Pfam" id="PF08241"/>
    </source>
</evidence>
<organism evidence="3 4">
    <name type="scientific">Colocasia esculenta</name>
    <name type="common">Wild taro</name>
    <name type="synonym">Arum esculentum</name>
    <dbReference type="NCBI Taxonomy" id="4460"/>
    <lineage>
        <taxon>Eukaryota</taxon>
        <taxon>Viridiplantae</taxon>
        <taxon>Streptophyta</taxon>
        <taxon>Embryophyta</taxon>
        <taxon>Tracheophyta</taxon>
        <taxon>Spermatophyta</taxon>
        <taxon>Magnoliopsida</taxon>
        <taxon>Liliopsida</taxon>
        <taxon>Araceae</taxon>
        <taxon>Aroideae</taxon>
        <taxon>Colocasieae</taxon>
        <taxon>Colocasia</taxon>
    </lineage>
</organism>
<dbReference type="AlphaFoldDB" id="A0A843U130"/>
<dbReference type="InterPro" id="IPR013216">
    <property type="entry name" value="Methyltransf_11"/>
</dbReference>
<dbReference type="GO" id="GO:0008757">
    <property type="term" value="F:S-adenosylmethionine-dependent methyltransferase activity"/>
    <property type="evidence" value="ECO:0007669"/>
    <property type="project" value="InterPro"/>
</dbReference>
<evidence type="ECO:0000313" key="4">
    <source>
        <dbReference type="Proteomes" id="UP000652761"/>
    </source>
</evidence>
<dbReference type="Proteomes" id="UP000652761">
    <property type="component" value="Unassembled WGS sequence"/>
</dbReference>
<dbReference type="PANTHER" id="PTHR44575">
    <property type="entry name" value="OS01G0589200 PROTEIN"/>
    <property type="match status" value="1"/>
</dbReference>
<sequence length="313" mass="34339">MAPPRTRPKEQWSSHSTPNPAGSKVGDARHKGGDLLREPWRDSFDKQADHYADARPSYPVAWFAKFASLTTHHASAWDAGTGNGQAAVSVSFSFFHPLPPIPAISITTCPLSRGRDGVAQVAEHYERVVATDISEAQLARATPHPRARYVHVPASIHEDDLVALLGGEGSIDLVTVSQAVHWFDLPGFYAVVDRVLRKPGGVIAVWGYRRMRVCPTFDAALHKFFSTTIPYWETHINYIKEEYRNLPFPFEGVGVGREGEPASLEMKKEASFEGLLGVLQSWSAVNTARERGAELLGEEAVAELAAAWAGASW</sequence>
<evidence type="ECO:0000313" key="3">
    <source>
        <dbReference type="EMBL" id="MQL75570.1"/>
    </source>
</evidence>
<reference evidence="3" key="1">
    <citation type="submission" date="2017-07" db="EMBL/GenBank/DDBJ databases">
        <title>Taro Niue Genome Assembly and Annotation.</title>
        <authorList>
            <person name="Atibalentja N."/>
            <person name="Keating K."/>
            <person name="Fields C.J."/>
        </authorList>
    </citation>
    <scope>NUCLEOTIDE SEQUENCE</scope>
    <source>
        <strain evidence="3">Niue_2</strain>
        <tissue evidence="3">Leaf</tissue>
    </source>
</reference>
<keyword evidence="4" id="KW-1185">Reference proteome</keyword>
<evidence type="ECO:0000256" key="1">
    <source>
        <dbReference type="SAM" id="MobiDB-lite"/>
    </source>
</evidence>
<dbReference type="OrthoDB" id="10027013at2759"/>
<accession>A0A843U130</accession>
<protein>
    <recommendedName>
        <fullName evidence="2">Methyltransferase type 11 domain-containing protein</fullName>
    </recommendedName>
</protein>
<feature type="compositionally biased region" description="Basic and acidic residues" evidence="1">
    <location>
        <begin position="26"/>
        <end position="38"/>
    </location>
</feature>
<dbReference type="SUPFAM" id="SSF53335">
    <property type="entry name" value="S-adenosyl-L-methionine-dependent methyltransferases"/>
    <property type="match status" value="1"/>
</dbReference>
<dbReference type="Pfam" id="PF08241">
    <property type="entry name" value="Methyltransf_11"/>
    <property type="match status" value="1"/>
</dbReference>
<name>A0A843U130_COLES</name>
<comment type="caution">
    <text evidence="3">The sequence shown here is derived from an EMBL/GenBank/DDBJ whole genome shotgun (WGS) entry which is preliminary data.</text>
</comment>
<dbReference type="CDD" id="cd02440">
    <property type="entry name" value="AdoMet_MTases"/>
    <property type="match status" value="1"/>
</dbReference>
<dbReference type="Gene3D" id="3.40.50.150">
    <property type="entry name" value="Vaccinia Virus protein VP39"/>
    <property type="match status" value="1"/>
</dbReference>
<feature type="domain" description="Methyltransferase type 11" evidence="2">
    <location>
        <begin position="120"/>
        <end position="204"/>
    </location>
</feature>